<proteinExistence type="predicted"/>
<keyword evidence="2" id="KW-1185">Reference proteome</keyword>
<gene>
    <name evidence="1" type="ORF">IWZ03DRAFT_319864</name>
</gene>
<comment type="caution">
    <text evidence="1">The sequence shown here is derived from an EMBL/GenBank/DDBJ whole genome shotgun (WGS) entry which is preliminary data.</text>
</comment>
<sequence>MRHSSGRHKYLCCHCLTPTSTAIIFGTPSRNLQPTECFSRAPSLFSFRPSSGIVAVQNSSYLTVTSLVTNARKNSALECWKFTTPLSTPSTPGISGSMLYAFNLSITNQYTVIPARFDGGIHNAPAPQFVYFTSGLAHLSLPHGDDEAWVLGGVNGLIFAYDTIGTGHQTTYPSDQATIALALPVEGDKPPPYTVLHQGPCHHGATQIISDA</sequence>
<evidence type="ECO:0000313" key="2">
    <source>
        <dbReference type="Proteomes" id="UP001363622"/>
    </source>
</evidence>
<dbReference type="Proteomes" id="UP001363622">
    <property type="component" value="Unassembled WGS sequence"/>
</dbReference>
<accession>A0ABR1K8C8</accession>
<protein>
    <submittedName>
        <fullName evidence="1">Uncharacterized protein</fullName>
    </submittedName>
</protein>
<evidence type="ECO:0000313" key="1">
    <source>
        <dbReference type="EMBL" id="KAK7509736.1"/>
    </source>
</evidence>
<organism evidence="1 2">
    <name type="scientific">Phyllosticta citriasiana</name>
    <dbReference type="NCBI Taxonomy" id="595635"/>
    <lineage>
        <taxon>Eukaryota</taxon>
        <taxon>Fungi</taxon>
        <taxon>Dikarya</taxon>
        <taxon>Ascomycota</taxon>
        <taxon>Pezizomycotina</taxon>
        <taxon>Dothideomycetes</taxon>
        <taxon>Dothideomycetes incertae sedis</taxon>
        <taxon>Botryosphaeriales</taxon>
        <taxon>Phyllostictaceae</taxon>
        <taxon>Phyllosticta</taxon>
    </lineage>
</organism>
<dbReference type="EMBL" id="JBBPHU010000016">
    <property type="protein sequence ID" value="KAK7509736.1"/>
    <property type="molecule type" value="Genomic_DNA"/>
</dbReference>
<name>A0ABR1K8C8_9PEZI</name>
<reference evidence="1 2" key="1">
    <citation type="submission" date="2024-04" db="EMBL/GenBank/DDBJ databases">
        <title>Phyllosticta paracitricarpa is synonymous to the EU quarantine fungus P. citricarpa based on phylogenomic analyses.</title>
        <authorList>
            <consortium name="Lawrence Berkeley National Laboratory"/>
            <person name="Van Ingen-Buijs V.A."/>
            <person name="Van Westerhoven A.C."/>
            <person name="Haridas S."/>
            <person name="Skiadas P."/>
            <person name="Martin F."/>
            <person name="Groenewald J.Z."/>
            <person name="Crous P.W."/>
            <person name="Seidl M.F."/>
        </authorList>
    </citation>
    <scope>NUCLEOTIDE SEQUENCE [LARGE SCALE GENOMIC DNA]</scope>
    <source>
        <strain evidence="1 2">CBS 123371</strain>
    </source>
</reference>